<evidence type="ECO:0000313" key="5">
    <source>
        <dbReference type="Proteomes" id="UP001597263"/>
    </source>
</evidence>
<comment type="caution">
    <text evidence="4">The sequence shown here is derived from an EMBL/GenBank/DDBJ whole genome shotgun (WGS) entry which is preliminary data.</text>
</comment>
<accession>A0ABW3V289</accession>
<reference evidence="5" key="1">
    <citation type="journal article" date="2019" name="Int. J. Syst. Evol. Microbiol.">
        <title>The Global Catalogue of Microorganisms (GCM) 10K type strain sequencing project: providing services to taxonomists for standard genome sequencing and annotation.</title>
        <authorList>
            <consortium name="The Broad Institute Genomics Platform"/>
            <consortium name="The Broad Institute Genome Sequencing Center for Infectious Disease"/>
            <person name="Wu L."/>
            <person name="Ma J."/>
        </authorList>
    </citation>
    <scope>NUCLEOTIDE SEQUENCE [LARGE SCALE GENOMIC DNA]</scope>
    <source>
        <strain evidence="5">CCUG 49584</strain>
    </source>
</reference>
<keyword evidence="1 2" id="KW-0732">Signal</keyword>
<dbReference type="CDD" id="cd01004">
    <property type="entry name" value="PBP2_MidA_like"/>
    <property type="match status" value="1"/>
</dbReference>
<evidence type="ECO:0000313" key="4">
    <source>
        <dbReference type="EMBL" id="MFD1226614.1"/>
    </source>
</evidence>
<proteinExistence type="predicted"/>
<feature type="chain" id="PRO_5047030203" evidence="2">
    <location>
        <begin position="24"/>
        <end position="296"/>
    </location>
</feature>
<dbReference type="RefSeq" id="WP_289388342.1">
    <property type="nucleotide sequence ID" value="NZ_JAUCBM010000011.1"/>
</dbReference>
<dbReference type="InterPro" id="IPR001638">
    <property type="entry name" value="Solute-binding_3/MltF_N"/>
</dbReference>
<dbReference type="PANTHER" id="PTHR35936">
    <property type="entry name" value="MEMBRANE-BOUND LYTIC MUREIN TRANSGLYCOSYLASE F"/>
    <property type="match status" value="1"/>
</dbReference>
<dbReference type="SMART" id="SM00062">
    <property type="entry name" value="PBPb"/>
    <property type="match status" value="1"/>
</dbReference>
<protein>
    <submittedName>
        <fullName evidence="4">ABC transporter substrate-binding protein</fullName>
    </submittedName>
</protein>
<gene>
    <name evidence="4" type="ORF">ACFQ35_05535</name>
</gene>
<evidence type="ECO:0000259" key="3">
    <source>
        <dbReference type="SMART" id="SM00062"/>
    </source>
</evidence>
<dbReference type="Pfam" id="PF00497">
    <property type="entry name" value="SBP_bac_3"/>
    <property type="match status" value="1"/>
</dbReference>
<keyword evidence="5" id="KW-1185">Reference proteome</keyword>
<organism evidence="4 5">
    <name type="scientific">Pseudochrobactrum kiredjianiae</name>
    <dbReference type="NCBI Taxonomy" id="386305"/>
    <lineage>
        <taxon>Bacteria</taxon>
        <taxon>Pseudomonadati</taxon>
        <taxon>Pseudomonadota</taxon>
        <taxon>Alphaproteobacteria</taxon>
        <taxon>Hyphomicrobiales</taxon>
        <taxon>Brucellaceae</taxon>
        <taxon>Pseudochrobactrum</taxon>
    </lineage>
</organism>
<dbReference type="Gene3D" id="3.40.190.10">
    <property type="entry name" value="Periplasmic binding protein-like II"/>
    <property type="match status" value="2"/>
</dbReference>
<dbReference type="Proteomes" id="UP001597263">
    <property type="component" value="Unassembled WGS sequence"/>
</dbReference>
<evidence type="ECO:0000256" key="2">
    <source>
        <dbReference type="SAM" id="SignalP"/>
    </source>
</evidence>
<dbReference type="SUPFAM" id="SSF53850">
    <property type="entry name" value="Periplasmic binding protein-like II"/>
    <property type="match status" value="1"/>
</dbReference>
<feature type="signal peptide" evidence="2">
    <location>
        <begin position="1"/>
        <end position="23"/>
    </location>
</feature>
<evidence type="ECO:0000256" key="1">
    <source>
        <dbReference type="ARBA" id="ARBA00022729"/>
    </source>
</evidence>
<sequence length="296" mass="31614">MRMKKTMLAAAVFGSVFAQQALAETVKIPEQTLNEALRARLPEDVIKAGVINDANSGSFPPYQIINGKEVNGAAADMTDALGQLMGIKITHSTVSGLPSVLSGISAGRYQLGFGPNGDFPSRQGANDFVDWVREYVVFAVKNGNPEGITSLDTACGKRVAVMAGGSAEKVIKEQNEKCTADGKPIEVQSYNDQPSSILAVRSNRADAFFSSQAPLTYFVQQSNGQLELAATGQKNGFDDLYQGAVLPKDSPLSEVFRDGIQLLIDNGTYATIMKKWGLEKNMIDKAGINLAGKTAQ</sequence>
<dbReference type="EMBL" id="JBHTMA010000030">
    <property type="protein sequence ID" value="MFD1226614.1"/>
    <property type="molecule type" value="Genomic_DNA"/>
</dbReference>
<name>A0ABW3V289_9HYPH</name>
<feature type="domain" description="Solute-binding protein family 3/N-terminal" evidence="3">
    <location>
        <begin position="45"/>
        <end position="280"/>
    </location>
</feature>
<dbReference type="PANTHER" id="PTHR35936:SF17">
    <property type="entry name" value="ARGININE-BINDING EXTRACELLULAR PROTEIN ARTP"/>
    <property type="match status" value="1"/>
</dbReference>